<feature type="DNA-binding region" description="H-T-H motif" evidence="2">
    <location>
        <begin position="34"/>
        <end position="53"/>
    </location>
</feature>
<evidence type="ECO:0000256" key="2">
    <source>
        <dbReference type="PROSITE-ProRule" id="PRU00335"/>
    </source>
</evidence>
<dbReference type="PROSITE" id="PS50977">
    <property type="entry name" value="HTH_TETR_2"/>
    <property type="match status" value="1"/>
</dbReference>
<evidence type="ECO:0000313" key="5">
    <source>
        <dbReference type="Proteomes" id="UP000007177"/>
    </source>
</evidence>
<dbReference type="EMBL" id="CP002987">
    <property type="protein sequence ID" value="AFA49983.1"/>
    <property type="molecule type" value="Genomic_DNA"/>
</dbReference>
<accession>H6LK63</accession>
<protein>
    <submittedName>
        <fullName evidence="4">Transcriptional regulator TetR family</fullName>
    </submittedName>
</protein>
<dbReference type="Proteomes" id="UP000007177">
    <property type="component" value="Chromosome"/>
</dbReference>
<dbReference type="SUPFAM" id="SSF46689">
    <property type="entry name" value="Homeodomain-like"/>
    <property type="match status" value="1"/>
</dbReference>
<dbReference type="HOGENOM" id="CLU_069356_45_0_9"/>
<reference evidence="5" key="1">
    <citation type="submission" date="2011-07" db="EMBL/GenBank/DDBJ databases">
        <title>Complete genome sequence of Acetobacterium woodii.</title>
        <authorList>
            <person name="Poehlein A."/>
            <person name="Schmidt S."/>
            <person name="Kaster A.-K."/>
            <person name="Goenrich M."/>
            <person name="Vollmers J."/>
            <person name="Thuermer A."/>
            <person name="Gottschalk G."/>
            <person name="Thauer R.K."/>
            <person name="Daniel R."/>
            <person name="Mueller V."/>
        </authorList>
    </citation>
    <scope>NUCLEOTIDE SEQUENCE [LARGE SCALE GENOMIC DNA]</scope>
    <source>
        <strain evidence="5">ATCC 29683 / DSM 1030 / JCM 2381 / KCTC 1655 / WB1</strain>
    </source>
</reference>
<dbReference type="SUPFAM" id="SSF48498">
    <property type="entry name" value="Tetracyclin repressor-like, C-terminal domain"/>
    <property type="match status" value="1"/>
</dbReference>
<gene>
    <name evidence="4" type="ordered locus">Awo_c32550</name>
</gene>
<sequence length="214" mass="24847">MSIESFEKIPDQKKVAIIQSGIAEFSKKSYMDASTDEITKNCGISKGILFHYFDNKKNFYLYCLEFALKKLLIDPQRTDQTDFYGIIFSYADEKFKLCQKYPNEMRLVNMAAREMSAKIGEEKNALMIRYMISTRKKSQAIMAKAIATITLKDIDKEKFENAMTLYLGAIINKYLERYQETPALFFEHSAEIKTEIKEYLDFMLNGVLKEGELS</sequence>
<dbReference type="InterPro" id="IPR001647">
    <property type="entry name" value="HTH_TetR"/>
</dbReference>
<dbReference type="Gene3D" id="1.10.10.60">
    <property type="entry name" value="Homeodomain-like"/>
    <property type="match status" value="1"/>
</dbReference>
<evidence type="ECO:0000259" key="3">
    <source>
        <dbReference type="PROSITE" id="PS50977"/>
    </source>
</evidence>
<feature type="domain" description="HTH tetR-type" evidence="3">
    <location>
        <begin position="11"/>
        <end position="71"/>
    </location>
</feature>
<keyword evidence="5" id="KW-1185">Reference proteome</keyword>
<dbReference type="InterPro" id="IPR050109">
    <property type="entry name" value="HTH-type_TetR-like_transc_reg"/>
</dbReference>
<dbReference type="KEGG" id="awo:Awo_c32550"/>
<dbReference type="STRING" id="931626.Awo_c32550"/>
<reference evidence="4 5" key="2">
    <citation type="journal article" date="2012" name="PLoS ONE">
        <title>An ancient pathway combining carbon dioxide fixation with the generation and utilization of a sodium ion gradient for ATP synthesis.</title>
        <authorList>
            <person name="Poehlein A."/>
            <person name="Schmidt S."/>
            <person name="Kaster A.K."/>
            <person name="Goenrich M."/>
            <person name="Vollmers J."/>
            <person name="Thurmer A."/>
            <person name="Bertsch J."/>
            <person name="Schuchmann K."/>
            <person name="Voigt B."/>
            <person name="Hecker M."/>
            <person name="Daniel R."/>
            <person name="Thauer R.K."/>
            <person name="Gottschalk G."/>
            <person name="Muller V."/>
        </authorList>
    </citation>
    <scope>NUCLEOTIDE SEQUENCE [LARGE SCALE GENOMIC DNA]</scope>
    <source>
        <strain evidence="5">ATCC 29683 / DSM 1030 / JCM 2381 / KCTC 1655 / WB1</strain>
    </source>
</reference>
<dbReference type="InterPro" id="IPR009057">
    <property type="entry name" value="Homeodomain-like_sf"/>
</dbReference>
<dbReference type="AlphaFoldDB" id="H6LK63"/>
<dbReference type="Pfam" id="PF00440">
    <property type="entry name" value="TetR_N"/>
    <property type="match status" value="1"/>
</dbReference>
<keyword evidence="1 2" id="KW-0238">DNA-binding</keyword>
<name>H6LK63_ACEWD</name>
<dbReference type="RefSeq" id="WP_014357579.1">
    <property type="nucleotide sequence ID" value="NC_016894.1"/>
</dbReference>
<dbReference type="Gene3D" id="1.10.357.10">
    <property type="entry name" value="Tetracycline Repressor, domain 2"/>
    <property type="match status" value="1"/>
</dbReference>
<dbReference type="GO" id="GO:0006355">
    <property type="term" value="P:regulation of DNA-templated transcription"/>
    <property type="evidence" value="ECO:0007669"/>
    <property type="project" value="UniProtKB-ARBA"/>
</dbReference>
<dbReference type="PANTHER" id="PTHR30328:SF54">
    <property type="entry name" value="HTH-TYPE TRANSCRIPTIONAL REPRESSOR SCO4008"/>
    <property type="match status" value="1"/>
</dbReference>
<proteinExistence type="predicted"/>
<dbReference type="InterPro" id="IPR036271">
    <property type="entry name" value="Tet_transcr_reg_TetR-rel_C_sf"/>
</dbReference>
<organism evidence="4 5">
    <name type="scientific">Acetobacterium woodii (strain ATCC 29683 / DSM 1030 / JCM 2381 / KCTC 1655 / WB1)</name>
    <dbReference type="NCBI Taxonomy" id="931626"/>
    <lineage>
        <taxon>Bacteria</taxon>
        <taxon>Bacillati</taxon>
        <taxon>Bacillota</taxon>
        <taxon>Clostridia</taxon>
        <taxon>Eubacteriales</taxon>
        <taxon>Eubacteriaceae</taxon>
        <taxon>Acetobacterium</taxon>
    </lineage>
</organism>
<dbReference type="PANTHER" id="PTHR30328">
    <property type="entry name" value="TRANSCRIPTIONAL REPRESSOR"/>
    <property type="match status" value="1"/>
</dbReference>
<evidence type="ECO:0000313" key="4">
    <source>
        <dbReference type="EMBL" id="AFA49983.1"/>
    </source>
</evidence>
<dbReference type="GO" id="GO:0003677">
    <property type="term" value="F:DNA binding"/>
    <property type="evidence" value="ECO:0007669"/>
    <property type="project" value="UniProtKB-UniRule"/>
</dbReference>
<dbReference type="eggNOG" id="COG1309">
    <property type="taxonomic scope" value="Bacteria"/>
</dbReference>
<evidence type="ECO:0000256" key="1">
    <source>
        <dbReference type="ARBA" id="ARBA00023125"/>
    </source>
</evidence>